<reference evidence="8" key="1">
    <citation type="submission" date="2019-05" db="EMBL/GenBank/DDBJ databases">
        <title>Annotation for the trematode Fasciolopsis buski.</title>
        <authorList>
            <person name="Choi Y.-J."/>
        </authorList>
    </citation>
    <scope>NUCLEOTIDE SEQUENCE</scope>
    <source>
        <strain evidence="8">HT</strain>
        <tissue evidence="8">Whole worm</tissue>
    </source>
</reference>
<dbReference type="InterPro" id="IPR009057">
    <property type="entry name" value="Homeodomain-like_sf"/>
</dbReference>
<dbReference type="GO" id="GO:0005634">
    <property type="term" value="C:nucleus"/>
    <property type="evidence" value="ECO:0007669"/>
    <property type="project" value="UniProtKB-SubCell"/>
</dbReference>
<feature type="DNA-binding region" description="Homeobox" evidence="5">
    <location>
        <begin position="106"/>
        <end position="165"/>
    </location>
</feature>
<proteinExistence type="predicted"/>
<dbReference type="PROSITE" id="PS00027">
    <property type="entry name" value="HOMEOBOX_1"/>
    <property type="match status" value="1"/>
</dbReference>
<dbReference type="InterPro" id="IPR050848">
    <property type="entry name" value="Homeobox_TF"/>
</dbReference>
<comment type="caution">
    <text evidence="8">The sequence shown here is derived from an EMBL/GenBank/DDBJ whole genome shotgun (WGS) entry which is preliminary data.</text>
</comment>
<evidence type="ECO:0000256" key="3">
    <source>
        <dbReference type="ARBA" id="ARBA00023155"/>
    </source>
</evidence>
<evidence type="ECO:0000256" key="6">
    <source>
        <dbReference type="RuleBase" id="RU000682"/>
    </source>
</evidence>
<evidence type="ECO:0000256" key="4">
    <source>
        <dbReference type="ARBA" id="ARBA00023242"/>
    </source>
</evidence>
<comment type="subcellular location">
    <subcellularLocation>
        <location evidence="1 5 6">Nucleus</location>
    </subcellularLocation>
</comment>
<protein>
    <submittedName>
        <fullName evidence="8">Putative Homeobox protein ceh-19</fullName>
    </submittedName>
</protein>
<dbReference type="InterPro" id="IPR020479">
    <property type="entry name" value="HD_metazoa"/>
</dbReference>
<dbReference type="PROSITE" id="PS50071">
    <property type="entry name" value="HOMEOBOX_2"/>
    <property type="match status" value="1"/>
</dbReference>
<dbReference type="Pfam" id="PF00046">
    <property type="entry name" value="Homeodomain"/>
    <property type="match status" value="1"/>
</dbReference>
<evidence type="ECO:0000313" key="9">
    <source>
        <dbReference type="Proteomes" id="UP000728185"/>
    </source>
</evidence>
<dbReference type="PRINTS" id="PR00024">
    <property type="entry name" value="HOMEOBOX"/>
</dbReference>
<dbReference type="SUPFAM" id="SSF46689">
    <property type="entry name" value="Homeodomain-like"/>
    <property type="match status" value="1"/>
</dbReference>
<dbReference type="PANTHER" id="PTHR24333:SF5">
    <property type="entry name" value="VENT HOMEOBOX"/>
    <property type="match status" value="1"/>
</dbReference>
<keyword evidence="9" id="KW-1185">Reference proteome</keyword>
<evidence type="ECO:0000313" key="8">
    <source>
        <dbReference type="EMBL" id="KAA0187164.1"/>
    </source>
</evidence>
<keyword evidence="3 5" id="KW-0371">Homeobox</keyword>
<evidence type="ECO:0000259" key="7">
    <source>
        <dbReference type="PROSITE" id="PS50071"/>
    </source>
</evidence>
<dbReference type="EMBL" id="LUCM01009318">
    <property type="protein sequence ID" value="KAA0187164.1"/>
    <property type="molecule type" value="Genomic_DNA"/>
</dbReference>
<name>A0A8E0RP80_9TREM</name>
<evidence type="ECO:0000256" key="1">
    <source>
        <dbReference type="ARBA" id="ARBA00004123"/>
    </source>
</evidence>
<dbReference type="GO" id="GO:0003677">
    <property type="term" value="F:DNA binding"/>
    <property type="evidence" value="ECO:0007669"/>
    <property type="project" value="UniProtKB-UniRule"/>
</dbReference>
<dbReference type="SMART" id="SM00389">
    <property type="entry name" value="HOX"/>
    <property type="match status" value="1"/>
</dbReference>
<keyword evidence="4 5" id="KW-0539">Nucleus</keyword>
<accession>A0A8E0RP80</accession>
<dbReference type="Proteomes" id="UP000728185">
    <property type="component" value="Unassembled WGS sequence"/>
</dbReference>
<dbReference type="PRINTS" id="PR00031">
    <property type="entry name" value="HTHREPRESSR"/>
</dbReference>
<dbReference type="PANTHER" id="PTHR24333">
    <property type="entry name" value="HOMEO BOX HB9 LIKE A-RELATED"/>
    <property type="match status" value="1"/>
</dbReference>
<keyword evidence="2 5" id="KW-0238">DNA-binding</keyword>
<sequence>MELALRKGVSPHILFRRTDYLIPCSNLINPSYEICVPGLCFTENYHVIFHPPEKADSLKKNPELQSSENPLLTLPSHQRLTSFPVKIPERCCTSNTREFNGNHSSKRRRRTAFTHTQLACMEQSFRCQRYLSVSERADLAAQLGLTEAQVKTWYQNRRTKWKRQTAERLSQTGSVPAQESLSTWIRQSESSSAVAMGSNRLGVQLQSNSTDIPGFFSPEKFRFEGSQRTDEILPDNPELMKALIGRMGKFWVRT</sequence>
<dbReference type="Gene3D" id="1.10.10.60">
    <property type="entry name" value="Homeodomain-like"/>
    <property type="match status" value="1"/>
</dbReference>
<feature type="domain" description="Homeobox" evidence="7">
    <location>
        <begin position="104"/>
        <end position="164"/>
    </location>
</feature>
<dbReference type="InterPro" id="IPR017970">
    <property type="entry name" value="Homeobox_CS"/>
</dbReference>
<evidence type="ECO:0000256" key="2">
    <source>
        <dbReference type="ARBA" id="ARBA00023125"/>
    </source>
</evidence>
<dbReference type="InterPro" id="IPR000047">
    <property type="entry name" value="HTH_motif"/>
</dbReference>
<dbReference type="OrthoDB" id="6159439at2759"/>
<gene>
    <name evidence="8" type="ORF">FBUS_03881</name>
</gene>
<dbReference type="AlphaFoldDB" id="A0A8E0RP80"/>
<dbReference type="InterPro" id="IPR001356">
    <property type="entry name" value="HD"/>
</dbReference>
<dbReference type="GO" id="GO:0000981">
    <property type="term" value="F:DNA-binding transcription factor activity, RNA polymerase II-specific"/>
    <property type="evidence" value="ECO:0007669"/>
    <property type="project" value="InterPro"/>
</dbReference>
<dbReference type="CDD" id="cd00086">
    <property type="entry name" value="homeodomain"/>
    <property type="match status" value="1"/>
</dbReference>
<evidence type="ECO:0000256" key="5">
    <source>
        <dbReference type="PROSITE-ProRule" id="PRU00108"/>
    </source>
</evidence>
<organism evidence="8 9">
    <name type="scientific">Fasciolopsis buskii</name>
    <dbReference type="NCBI Taxonomy" id="27845"/>
    <lineage>
        <taxon>Eukaryota</taxon>
        <taxon>Metazoa</taxon>
        <taxon>Spiralia</taxon>
        <taxon>Lophotrochozoa</taxon>
        <taxon>Platyhelminthes</taxon>
        <taxon>Trematoda</taxon>
        <taxon>Digenea</taxon>
        <taxon>Plagiorchiida</taxon>
        <taxon>Echinostomata</taxon>
        <taxon>Echinostomatoidea</taxon>
        <taxon>Fasciolidae</taxon>
        <taxon>Fasciolopsis</taxon>
    </lineage>
</organism>